<comment type="caution">
    <text evidence="2">The sequence shown here is derived from an EMBL/GenBank/DDBJ whole genome shotgun (WGS) entry which is preliminary data.</text>
</comment>
<name>A0A9J6CSQ1_POLVA</name>
<evidence type="ECO:0000313" key="2">
    <source>
        <dbReference type="EMBL" id="KAG5684595.1"/>
    </source>
</evidence>
<evidence type="ECO:0000256" key="1">
    <source>
        <dbReference type="SAM" id="Phobius"/>
    </source>
</evidence>
<dbReference type="EMBL" id="JADBJN010000001">
    <property type="protein sequence ID" value="KAG5684595.1"/>
    <property type="molecule type" value="Genomic_DNA"/>
</dbReference>
<proteinExistence type="predicted"/>
<feature type="transmembrane region" description="Helical" evidence="1">
    <location>
        <begin position="104"/>
        <end position="124"/>
    </location>
</feature>
<organism evidence="2 3">
    <name type="scientific">Polypedilum vanderplanki</name>
    <name type="common">Sleeping chironomid midge</name>
    <dbReference type="NCBI Taxonomy" id="319348"/>
    <lineage>
        <taxon>Eukaryota</taxon>
        <taxon>Metazoa</taxon>
        <taxon>Ecdysozoa</taxon>
        <taxon>Arthropoda</taxon>
        <taxon>Hexapoda</taxon>
        <taxon>Insecta</taxon>
        <taxon>Pterygota</taxon>
        <taxon>Neoptera</taxon>
        <taxon>Endopterygota</taxon>
        <taxon>Diptera</taxon>
        <taxon>Nematocera</taxon>
        <taxon>Chironomoidea</taxon>
        <taxon>Chironomidae</taxon>
        <taxon>Chironominae</taxon>
        <taxon>Polypedilum</taxon>
        <taxon>Polypedilum</taxon>
    </lineage>
</organism>
<dbReference type="Proteomes" id="UP001107558">
    <property type="component" value="Chromosome 1"/>
</dbReference>
<keyword evidence="1" id="KW-0472">Membrane</keyword>
<keyword evidence="1" id="KW-1133">Transmembrane helix</keyword>
<feature type="transmembrane region" description="Helical" evidence="1">
    <location>
        <begin position="29"/>
        <end position="51"/>
    </location>
</feature>
<protein>
    <submittedName>
        <fullName evidence="2">Uncharacterized protein</fullName>
    </submittedName>
</protein>
<dbReference type="AlphaFoldDB" id="A0A9J6CSQ1"/>
<evidence type="ECO:0000313" key="3">
    <source>
        <dbReference type="Proteomes" id="UP001107558"/>
    </source>
</evidence>
<feature type="transmembrane region" description="Helical" evidence="1">
    <location>
        <begin position="71"/>
        <end position="92"/>
    </location>
</feature>
<gene>
    <name evidence="2" type="ORF">PVAND_013820</name>
</gene>
<reference evidence="2" key="1">
    <citation type="submission" date="2021-03" db="EMBL/GenBank/DDBJ databases">
        <title>Chromosome level genome of the anhydrobiotic midge Polypedilum vanderplanki.</title>
        <authorList>
            <person name="Yoshida Y."/>
            <person name="Kikawada T."/>
            <person name="Gusev O."/>
        </authorList>
    </citation>
    <scope>NUCLEOTIDE SEQUENCE</scope>
    <source>
        <strain evidence="2">NIAS01</strain>
        <tissue evidence="2">Whole body or cell culture</tissue>
    </source>
</reference>
<sequence>MAIKINKPIFKTYFFCGNLKKAAIKAGPVNIIVGIIGMILTIGAMCFVGFYNYKCEDEIGCVPKFLQYKYLIVYTALFVYAAFTLISGIIYIDGMKNNDPKKMTLLLISRIFAVIVATAIPFIFDIFHIIFSTLPILLEIYTLLCIFSYYIILKNELKDKNKLKKIDSENSQNT</sequence>
<accession>A0A9J6CSQ1</accession>
<feature type="transmembrane region" description="Helical" evidence="1">
    <location>
        <begin position="130"/>
        <end position="152"/>
    </location>
</feature>
<keyword evidence="1" id="KW-0812">Transmembrane</keyword>
<keyword evidence="3" id="KW-1185">Reference proteome</keyword>